<keyword evidence="2" id="KW-1185">Reference proteome</keyword>
<dbReference type="Pfam" id="PF13481">
    <property type="entry name" value="AAA_25"/>
    <property type="match status" value="1"/>
</dbReference>
<dbReference type="CDD" id="cd01029">
    <property type="entry name" value="TOPRIM_primases"/>
    <property type="match status" value="1"/>
</dbReference>
<evidence type="ECO:0000313" key="1">
    <source>
        <dbReference type="EMBL" id="MCP1335158.1"/>
    </source>
</evidence>
<dbReference type="Gene3D" id="3.40.50.300">
    <property type="entry name" value="P-loop containing nucleotide triphosphate hydrolases"/>
    <property type="match status" value="1"/>
</dbReference>
<dbReference type="SUPFAM" id="SSF57783">
    <property type="entry name" value="Zinc beta-ribbon"/>
    <property type="match status" value="1"/>
</dbReference>
<dbReference type="InterPro" id="IPR034154">
    <property type="entry name" value="TOPRIM_DnaG/twinkle"/>
</dbReference>
<dbReference type="RefSeq" id="WP_269331111.1">
    <property type="nucleotide sequence ID" value="NZ_JAMZFT010000001.1"/>
</dbReference>
<gene>
    <name evidence="1" type="ORF">NJQ99_01915</name>
</gene>
<sequence>MRDLARHMEAVARHLLGEPNARLSSKTELRYGTHGSLSVDLKKGTYYDNEAGKGGGVLHLIGRETGHRNGAAFDWLRNELGIEIGETEQQSRIVAEYDYRAADGDLLFQVVRFEPKAFLQRRPAGGGGWIWNLKGIDLVPYRLPQILEGGDRTIYIAEGEKDVHALEGLGLLATCNPGGAGKWREGFSQYLAGADVVILPDNDEAGRDHAEKVAASLRGKAARVRIVHLPGLQEKGDAADWIAAGGTAEELDRLAEAEAEAEGPRVRFQLLTIDRLGLSTAPDYTMKGMLPREGMAVFWGHHSTGKSFLQLDMAMSIARGAEWRGHRVRQGAVVYIAGEGQHGFRRRIEAYRRMRMAHDETAPPFYLMPEPLDLIDAHGQLIADIRAQGVTPAVVVLDTLNRTLRGSENKPEDMAAYIAASDAIRDTFGCLVSIVHHCGVDGDRPRGHTSLSAAADAIFAVKDHGKVKALTAEKQKDGPIGEAMHFRLDEVDLGEDDEGDPISSCVVEHVETQAETFTGPKLTRNQDTMLMILDGAGPGGLSTEEWNGRARIAGLAAKRAADLWDLRNALKDKSLVYCSGDLWHVRRD</sequence>
<organism evidence="1 2">
    <name type="scientific">Futiania mangrovi</name>
    <dbReference type="NCBI Taxonomy" id="2959716"/>
    <lineage>
        <taxon>Bacteria</taxon>
        <taxon>Pseudomonadati</taxon>
        <taxon>Pseudomonadota</taxon>
        <taxon>Alphaproteobacteria</taxon>
        <taxon>Futianiales</taxon>
        <taxon>Futianiaceae</taxon>
        <taxon>Futiania</taxon>
    </lineage>
</organism>
<evidence type="ECO:0000313" key="2">
    <source>
        <dbReference type="Proteomes" id="UP001055804"/>
    </source>
</evidence>
<dbReference type="AlphaFoldDB" id="A0A9J6PAQ8"/>
<comment type="caution">
    <text evidence="1">The sequence shown here is derived from an EMBL/GenBank/DDBJ whole genome shotgun (WGS) entry which is preliminary data.</text>
</comment>
<dbReference type="InterPro" id="IPR027417">
    <property type="entry name" value="P-loop_NTPase"/>
</dbReference>
<dbReference type="Gene3D" id="3.40.1360.10">
    <property type="match status" value="1"/>
</dbReference>
<reference evidence="1" key="1">
    <citation type="submission" date="2022-06" db="EMBL/GenBank/DDBJ databases">
        <title>Isolation and Genomics of Futiania mangrovii gen. nov., sp. nov., a Rare and Metabolically-versatile member in the Class Alphaproteobacteria.</title>
        <authorList>
            <person name="Liu L."/>
            <person name="Huang W.-C."/>
            <person name="Pan J."/>
            <person name="Li J."/>
            <person name="Huang Y."/>
            <person name="Du H."/>
            <person name="Liu Y."/>
            <person name="Li M."/>
        </authorList>
    </citation>
    <scope>NUCLEOTIDE SEQUENCE</scope>
    <source>
        <strain evidence="1">FT118</strain>
    </source>
</reference>
<dbReference type="Proteomes" id="UP001055804">
    <property type="component" value="Unassembled WGS sequence"/>
</dbReference>
<protein>
    <submittedName>
        <fullName evidence="1">AAA family ATPase</fullName>
    </submittedName>
</protein>
<dbReference type="SUPFAM" id="SSF52540">
    <property type="entry name" value="P-loop containing nucleoside triphosphate hydrolases"/>
    <property type="match status" value="1"/>
</dbReference>
<dbReference type="Pfam" id="PF13155">
    <property type="entry name" value="Toprim_2"/>
    <property type="match status" value="1"/>
</dbReference>
<accession>A0A9J6PAQ8</accession>
<name>A0A9J6PAQ8_9PROT</name>
<dbReference type="SUPFAM" id="SSF56731">
    <property type="entry name" value="DNA primase core"/>
    <property type="match status" value="1"/>
</dbReference>
<proteinExistence type="predicted"/>
<dbReference type="EMBL" id="JAMZFT010000001">
    <property type="protein sequence ID" value="MCP1335158.1"/>
    <property type="molecule type" value="Genomic_DNA"/>
</dbReference>